<feature type="domain" description="FAD/NAD(P)-binding" evidence="9">
    <location>
        <begin position="5"/>
        <end position="289"/>
    </location>
</feature>
<dbReference type="SUPFAM" id="SSF51905">
    <property type="entry name" value="FAD/NAD(P)-binding domain"/>
    <property type="match status" value="1"/>
</dbReference>
<dbReference type="KEGG" id="fro:AALO17_00620"/>
<dbReference type="GO" id="GO:0005737">
    <property type="term" value="C:cytoplasm"/>
    <property type="evidence" value="ECO:0007669"/>
    <property type="project" value="InterPro"/>
</dbReference>
<organism evidence="10 11">
    <name type="scientific">Faecalibaculum rodentium</name>
    <dbReference type="NCBI Taxonomy" id="1702221"/>
    <lineage>
        <taxon>Bacteria</taxon>
        <taxon>Bacillati</taxon>
        <taxon>Bacillota</taxon>
        <taxon>Erysipelotrichia</taxon>
        <taxon>Erysipelotrichales</taxon>
        <taxon>Erysipelotrichaceae</taxon>
        <taxon>Faecalibaculum</taxon>
    </lineage>
</organism>
<gene>
    <name evidence="10" type="ORF">AALO17_00620</name>
</gene>
<proteinExistence type="inferred from homology"/>
<sequence length="316" mass="33740">MNEIYDVAIIGAGPAGMTAALYASRSGMKTCMIEAGAPGGKMLKTYLVSNYPGVAEIPGPDLGMTMYEQSLAFGAEYIAGTVSEVLPDKTVRLTDGREIKARSVIVATGTKERLLGIPGEQELVGHGVSYCAVCDGAFFRNKTVAVIGGGNAALEESGFLSQFVDKMYIIIRRDQFRAEEKLQKEVMANPKVEIIRDTVPVRVVGEDTVTGLVVKNVKTGEESQLDVAGVFPYIGQDPISGMVKDLGVCDEHGAIITNQEMMTKVPGVFAAGDVRVTELRQIVTATSDGAKAAESAFLWAKEHLVPTEELAEELEA</sequence>
<reference evidence="10 11" key="1">
    <citation type="journal article" date="2016" name="Gut Pathog.">
        <title>Whole genome sequencing of "Faecalibaculum rodentium" ALO17, isolated from C57BL/6J laboratory mouse feces.</title>
        <authorList>
            <person name="Lim S."/>
            <person name="Chang D.H."/>
            <person name="Ahn S."/>
            <person name="Kim B.C."/>
        </authorList>
    </citation>
    <scope>NUCLEOTIDE SEQUENCE [LARGE SCALE GENOMIC DNA]</scope>
    <source>
        <strain evidence="10 11">Alo17</strain>
    </source>
</reference>
<dbReference type="Proteomes" id="UP000069771">
    <property type="component" value="Chromosome"/>
</dbReference>
<evidence type="ECO:0000256" key="3">
    <source>
        <dbReference type="ARBA" id="ARBA00022827"/>
    </source>
</evidence>
<keyword evidence="4 7" id="KW-0560">Oxidoreductase</keyword>
<evidence type="ECO:0000256" key="1">
    <source>
        <dbReference type="ARBA" id="ARBA00009333"/>
    </source>
</evidence>
<accession>A0A140DRB9</accession>
<dbReference type="GeneID" id="78476986"/>
<keyword evidence="11" id="KW-1185">Reference proteome</keyword>
<dbReference type="PRINTS" id="PR00469">
    <property type="entry name" value="PNDRDTASEII"/>
</dbReference>
<dbReference type="PRINTS" id="PR00368">
    <property type="entry name" value="FADPNR"/>
</dbReference>
<evidence type="ECO:0000256" key="6">
    <source>
        <dbReference type="ARBA" id="ARBA00023284"/>
    </source>
</evidence>
<dbReference type="InterPro" id="IPR008255">
    <property type="entry name" value="Pyr_nucl-diS_OxRdtase_2_AS"/>
</dbReference>
<evidence type="ECO:0000256" key="2">
    <source>
        <dbReference type="ARBA" id="ARBA00022630"/>
    </source>
</evidence>
<evidence type="ECO:0000256" key="4">
    <source>
        <dbReference type="ARBA" id="ARBA00023002"/>
    </source>
</evidence>
<comment type="similarity">
    <text evidence="1 7">Belongs to the class-II pyridine nucleotide-disulfide oxidoreductase family.</text>
</comment>
<evidence type="ECO:0000256" key="5">
    <source>
        <dbReference type="ARBA" id="ARBA00023157"/>
    </source>
</evidence>
<keyword evidence="2 7" id="KW-0285">Flavoprotein</keyword>
<evidence type="ECO:0000259" key="9">
    <source>
        <dbReference type="Pfam" id="PF07992"/>
    </source>
</evidence>
<name>A0A140DRB9_9FIRM</name>
<keyword evidence="3 7" id="KW-0274">FAD</keyword>
<evidence type="ECO:0000313" key="10">
    <source>
        <dbReference type="EMBL" id="AMK53196.1"/>
    </source>
</evidence>
<comment type="subunit">
    <text evidence="7">Homodimer.</text>
</comment>
<dbReference type="STRING" id="1702221.AALO17_00620"/>
<evidence type="ECO:0000313" key="11">
    <source>
        <dbReference type="Proteomes" id="UP000069771"/>
    </source>
</evidence>
<dbReference type="PROSITE" id="PS00573">
    <property type="entry name" value="PYRIDINE_REDOX_2"/>
    <property type="match status" value="1"/>
</dbReference>
<keyword evidence="5" id="KW-1015">Disulfide bond</keyword>
<dbReference type="OrthoDB" id="9806179at2"/>
<dbReference type="InterPro" id="IPR036188">
    <property type="entry name" value="FAD/NAD-bd_sf"/>
</dbReference>
<dbReference type="PATRIC" id="fig|1702221.3.peg.60"/>
<protein>
    <recommendedName>
        <fullName evidence="7">Thioredoxin reductase</fullName>
        <ecNumber evidence="7">1.8.1.9</ecNumber>
    </recommendedName>
</protein>
<keyword evidence="8" id="KW-0521">NADP</keyword>
<dbReference type="GO" id="GO:0019430">
    <property type="term" value="P:removal of superoxide radicals"/>
    <property type="evidence" value="ECO:0007669"/>
    <property type="project" value="UniProtKB-UniRule"/>
</dbReference>
<dbReference type="NCBIfam" id="TIGR01292">
    <property type="entry name" value="TRX_reduct"/>
    <property type="match status" value="1"/>
</dbReference>
<comment type="catalytic activity">
    <reaction evidence="7">
        <text>[thioredoxin]-dithiol + NADP(+) = [thioredoxin]-disulfide + NADPH + H(+)</text>
        <dbReference type="Rhea" id="RHEA:20345"/>
        <dbReference type="Rhea" id="RHEA-COMP:10698"/>
        <dbReference type="Rhea" id="RHEA-COMP:10700"/>
        <dbReference type="ChEBI" id="CHEBI:15378"/>
        <dbReference type="ChEBI" id="CHEBI:29950"/>
        <dbReference type="ChEBI" id="CHEBI:50058"/>
        <dbReference type="ChEBI" id="CHEBI:57783"/>
        <dbReference type="ChEBI" id="CHEBI:58349"/>
        <dbReference type="EC" id="1.8.1.9"/>
    </reaction>
</comment>
<dbReference type="EMBL" id="CP011391">
    <property type="protein sequence ID" value="AMK53196.1"/>
    <property type="molecule type" value="Genomic_DNA"/>
</dbReference>
<dbReference type="EC" id="1.8.1.9" evidence="7"/>
<evidence type="ECO:0000256" key="8">
    <source>
        <dbReference type="RuleBase" id="RU003881"/>
    </source>
</evidence>
<comment type="cofactor">
    <cofactor evidence="8">
        <name>FAD</name>
        <dbReference type="ChEBI" id="CHEBI:57692"/>
    </cofactor>
    <text evidence="8">Binds 1 FAD per subunit.</text>
</comment>
<dbReference type="InterPro" id="IPR023753">
    <property type="entry name" value="FAD/NAD-binding_dom"/>
</dbReference>
<keyword evidence="6 7" id="KW-0676">Redox-active center</keyword>
<dbReference type="InterPro" id="IPR005982">
    <property type="entry name" value="Thioredox_Rdtase"/>
</dbReference>
<dbReference type="RefSeq" id="WP_067554026.1">
    <property type="nucleotide sequence ID" value="NZ_CAMTBT010000029.1"/>
</dbReference>
<dbReference type="InterPro" id="IPR050097">
    <property type="entry name" value="Ferredoxin-NADP_redctase_2"/>
</dbReference>
<dbReference type="GO" id="GO:0004791">
    <property type="term" value="F:thioredoxin-disulfide reductase (NADPH) activity"/>
    <property type="evidence" value="ECO:0007669"/>
    <property type="project" value="UniProtKB-UniRule"/>
</dbReference>
<dbReference type="Gene3D" id="3.50.50.60">
    <property type="entry name" value="FAD/NAD(P)-binding domain"/>
    <property type="match status" value="2"/>
</dbReference>
<dbReference type="PANTHER" id="PTHR48105">
    <property type="entry name" value="THIOREDOXIN REDUCTASE 1-RELATED-RELATED"/>
    <property type="match status" value="1"/>
</dbReference>
<dbReference type="Pfam" id="PF07992">
    <property type="entry name" value="Pyr_redox_2"/>
    <property type="match status" value="1"/>
</dbReference>
<evidence type="ECO:0000256" key="7">
    <source>
        <dbReference type="RuleBase" id="RU003880"/>
    </source>
</evidence>
<dbReference type="AlphaFoldDB" id="A0A140DRB9"/>